<evidence type="ECO:0000313" key="1">
    <source>
        <dbReference type="EMBL" id="GAV01893.1"/>
    </source>
</evidence>
<evidence type="ECO:0000313" key="2">
    <source>
        <dbReference type="Proteomes" id="UP000186922"/>
    </source>
</evidence>
<gene>
    <name evidence="1" type="primary">RvY_12531</name>
    <name evidence="1" type="synonym">RvY_12531.2</name>
    <name evidence="1" type="ORF">RvY_12531-2</name>
</gene>
<reference evidence="1 2" key="1">
    <citation type="journal article" date="2016" name="Nat. Commun.">
        <title>Extremotolerant tardigrade genome and improved radiotolerance of human cultured cells by tardigrade-unique protein.</title>
        <authorList>
            <person name="Hashimoto T."/>
            <person name="Horikawa D.D."/>
            <person name="Saito Y."/>
            <person name="Kuwahara H."/>
            <person name="Kozuka-Hata H."/>
            <person name="Shin-I T."/>
            <person name="Minakuchi Y."/>
            <person name="Ohishi K."/>
            <person name="Motoyama A."/>
            <person name="Aizu T."/>
            <person name="Enomoto A."/>
            <person name="Kondo K."/>
            <person name="Tanaka S."/>
            <person name="Hara Y."/>
            <person name="Koshikawa S."/>
            <person name="Sagara H."/>
            <person name="Miura T."/>
            <person name="Yokobori S."/>
            <person name="Miyagawa K."/>
            <person name="Suzuki Y."/>
            <person name="Kubo T."/>
            <person name="Oyama M."/>
            <person name="Kohara Y."/>
            <person name="Fujiyama A."/>
            <person name="Arakawa K."/>
            <person name="Katayama T."/>
            <person name="Toyoda A."/>
            <person name="Kunieda T."/>
        </authorList>
    </citation>
    <scope>NUCLEOTIDE SEQUENCE [LARGE SCALE GENOMIC DNA]</scope>
    <source>
        <strain evidence="1 2">YOKOZUNA-1</strain>
    </source>
</reference>
<dbReference type="Proteomes" id="UP000186922">
    <property type="component" value="Unassembled WGS sequence"/>
</dbReference>
<proteinExistence type="predicted"/>
<protein>
    <submittedName>
        <fullName evidence="1">Uncharacterized protein</fullName>
    </submittedName>
</protein>
<dbReference type="EMBL" id="BDGG01000007">
    <property type="protein sequence ID" value="GAV01893.1"/>
    <property type="molecule type" value="Genomic_DNA"/>
</dbReference>
<comment type="caution">
    <text evidence="1">The sequence shown here is derived from an EMBL/GenBank/DDBJ whole genome shotgun (WGS) entry which is preliminary data.</text>
</comment>
<sequence length="163" mass="17983">MASNAMNIWTVPNSNQAFELSHLAGRTVLEIAAGPLTLIVRSSKKWLCDVEFEVHTVRVRPWRAGNQVKSPWTWDDQESILSIKTSNIDVYSNFFGTRDLPSGSAICLYKSASLKGCDTDFRLPNLCKPLVSVLGVGKPPCLLHTSRLLSVACGLSTFRFLIA</sequence>
<name>A0A1D1VP05_RAMVA</name>
<keyword evidence="2" id="KW-1185">Reference proteome</keyword>
<organism evidence="1 2">
    <name type="scientific">Ramazzottius varieornatus</name>
    <name type="common">Water bear</name>
    <name type="synonym">Tardigrade</name>
    <dbReference type="NCBI Taxonomy" id="947166"/>
    <lineage>
        <taxon>Eukaryota</taxon>
        <taxon>Metazoa</taxon>
        <taxon>Ecdysozoa</taxon>
        <taxon>Tardigrada</taxon>
        <taxon>Eutardigrada</taxon>
        <taxon>Parachela</taxon>
        <taxon>Hypsibioidea</taxon>
        <taxon>Ramazzottiidae</taxon>
        <taxon>Ramazzottius</taxon>
    </lineage>
</organism>
<accession>A0A1D1VP05</accession>
<dbReference type="AlphaFoldDB" id="A0A1D1VP05"/>